<dbReference type="AlphaFoldDB" id="A0A9D4KYS6"/>
<comment type="caution">
    <text evidence="1">The sequence shown here is derived from an EMBL/GenBank/DDBJ whole genome shotgun (WGS) entry which is preliminary data.</text>
</comment>
<organism evidence="1 2">
    <name type="scientific">Dreissena polymorpha</name>
    <name type="common">Zebra mussel</name>
    <name type="synonym">Mytilus polymorpha</name>
    <dbReference type="NCBI Taxonomy" id="45954"/>
    <lineage>
        <taxon>Eukaryota</taxon>
        <taxon>Metazoa</taxon>
        <taxon>Spiralia</taxon>
        <taxon>Lophotrochozoa</taxon>
        <taxon>Mollusca</taxon>
        <taxon>Bivalvia</taxon>
        <taxon>Autobranchia</taxon>
        <taxon>Heteroconchia</taxon>
        <taxon>Euheterodonta</taxon>
        <taxon>Imparidentia</taxon>
        <taxon>Neoheterodontei</taxon>
        <taxon>Myida</taxon>
        <taxon>Dreissenoidea</taxon>
        <taxon>Dreissenidae</taxon>
        <taxon>Dreissena</taxon>
    </lineage>
</organism>
<name>A0A9D4KYS6_DREPO</name>
<protein>
    <submittedName>
        <fullName evidence="1">Uncharacterized protein</fullName>
    </submittedName>
</protein>
<dbReference type="Proteomes" id="UP000828390">
    <property type="component" value="Unassembled WGS sequence"/>
</dbReference>
<keyword evidence="2" id="KW-1185">Reference proteome</keyword>
<reference evidence="1" key="1">
    <citation type="journal article" date="2019" name="bioRxiv">
        <title>The Genome of the Zebra Mussel, Dreissena polymorpha: A Resource for Invasive Species Research.</title>
        <authorList>
            <person name="McCartney M.A."/>
            <person name="Auch B."/>
            <person name="Kono T."/>
            <person name="Mallez S."/>
            <person name="Zhang Y."/>
            <person name="Obille A."/>
            <person name="Becker A."/>
            <person name="Abrahante J.E."/>
            <person name="Garbe J."/>
            <person name="Badalamenti J.P."/>
            <person name="Herman A."/>
            <person name="Mangelson H."/>
            <person name="Liachko I."/>
            <person name="Sullivan S."/>
            <person name="Sone E.D."/>
            <person name="Koren S."/>
            <person name="Silverstein K.A.T."/>
            <person name="Beckman K.B."/>
            <person name="Gohl D.M."/>
        </authorList>
    </citation>
    <scope>NUCLEOTIDE SEQUENCE</scope>
    <source>
        <strain evidence="1">Duluth1</strain>
        <tissue evidence="1">Whole animal</tissue>
    </source>
</reference>
<proteinExistence type="predicted"/>
<accession>A0A9D4KYS6</accession>
<gene>
    <name evidence="1" type="ORF">DPMN_090756</name>
</gene>
<dbReference type="EMBL" id="JAIWYP010000003">
    <property type="protein sequence ID" value="KAH3848395.1"/>
    <property type="molecule type" value="Genomic_DNA"/>
</dbReference>
<sequence length="104" mass="11299">MHSLRGACIFIASSEGRGHLSVPPPEIQNHWPSKTSQLQQPHKHPLLQGPVLLRCGPVQTHYPKAYFLNSTSTNLTAHSTLARGFFGCRPTADPKPGARGYTSG</sequence>
<reference evidence="1" key="2">
    <citation type="submission" date="2020-11" db="EMBL/GenBank/DDBJ databases">
        <authorList>
            <person name="McCartney M.A."/>
            <person name="Auch B."/>
            <person name="Kono T."/>
            <person name="Mallez S."/>
            <person name="Becker A."/>
            <person name="Gohl D.M."/>
            <person name="Silverstein K.A.T."/>
            <person name="Koren S."/>
            <person name="Bechman K.B."/>
            <person name="Herman A."/>
            <person name="Abrahante J.E."/>
            <person name="Garbe J."/>
        </authorList>
    </citation>
    <scope>NUCLEOTIDE SEQUENCE</scope>
    <source>
        <strain evidence="1">Duluth1</strain>
        <tissue evidence="1">Whole animal</tissue>
    </source>
</reference>
<evidence type="ECO:0000313" key="2">
    <source>
        <dbReference type="Proteomes" id="UP000828390"/>
    </source>
</evidence>
<evidence type="ECO:0000313" key="1">
    <source>
        <dbReference type="EMBL" id="KAH3848395.1"/>
    </source>
</evidence>